<proteinExistence type="predicted"/>
<name>A0AAW1SFH6_9CHLO</name>
<comment type="caution">
    <text evidence="1">The sequence shown here is derived from an EMBL/GenBank/DDBJ whole genome shotgun (WGS) entry which is preliminary data.</text>
</comment>
<evidence type="ECO:0000313" key="1">
    <source>
        <dbReference type="EMBL" id="KAK9844393.1"/>
    </source>
</evidence>
<sequence>MIAQLRAEDTASQVGDAAGVLRLLLPGRVAPSKQAPPNTNRSYGRELKHEDRLVTRIAKLIFVASVFTKGCQSRDVHQNPF</sequence>
<keyword evidence="2" id="KW-1185">Reference proteome</keyword>
<protein>
    <submittedName>
        <fullName evidence="1">Uncharacterized protein</fullName>
    </submittedName>
</protein>
<dbReference type="Proteomes" id="UP001438707">
    <property type="component" value="Unassembled WGS sequence"/>
</dbReference>
<dbReference type="EMBL" id="JALJOS010000001">
    <property type="protein sequence ID" value="KAK9844393.1"/>
    <property type="molecule type" value="Genomic_DNA"/>
</dbReference>
<dbReference type="AlphaFoldDB" id="A0AAW1SFH6"/>
<gene>
    <name evidence="1" type="ORF">WJX74_001926</name>
</gene>
<organism evidence="1 2">
    <name type="scientific">Apatococcus lobatus</name>
    <dbReference type="NCBI Taxonomy" id="904363"/>
    <lineage>
        <taxon>Eukaryota</taxon>
        <taxon>Viridiplantae</taxon>
        <taxon>Chlorophyta</taxon>
        <taxon>core chlorophytes</taxon>
        <taxon>Trebouxiophyceae</taxon>
        <taxon>Chlorellales</taxon>
        <taxon>Chlorellaceae</taxon>
        <taxon>Apatococcus</taxon>
    </lineage>
</organism>
<evidence type="ECO:0000313" key="2">
    <source>
        <dbReference type="Proteomes" id="UP001438707"/>
    </source>
</evidence>
<accession>A0AAW1SFH6</accession>
<reference evidence="1 2" key="1">
    <citation type="journal article" date="2024" name="Nat. Commun.">
        <title>Phylogenomics reveals the evolutionary origins of lichenization in chlorophyte algae.</title>
        <authorList>
            <person name="Puginier C."/>
            <person name="Libourel C."/>
            <person name="Otte J."/>
            <person name="Skaloud P."/>
            <person name="Haon M."/>
            <person name="Grisel S."/>
            <person name="Petersen M."/>
            <person name="Berrin J.G."/>
            <person name="Delaux P.M."/>
            <person name="Dal Grande F."/>
            <person name="Keller J."/>
        </authorList>
    </citation>
    <scope>NUCLEOTIDE SEQUENCE [LARGE SCALE GENOMIC DNA]</scope>
    <source>
        <strain evidence="1 2">SAG 2145</strain>
    </source>
</reference>